<accession>A0ABD3V959</accession>
<gene>
    <name evidence="1" type="ORF">ACJMK2_012722</name>
</gene>
<evidence type="ECO:0000313" key="1">
    <source>
        <dbReference type="EMBL" id="KAL3858111.1"/>
    </source>
</evidence>
<evidence type="ECO:0008006" key="3">
    <source>
        <dbReference type="Google" id="ProtNLM"/>
    </source>
</evidence>
<dbReference type="PANTHER" id="PTHR38567">
    <property type="entry name" value="DUF4291 DOMAIN-CONTAINING PROTEIN"/>
    <property type="match status" value="1"/>
</dbReference>
<sequence>MASKADLQSVNKTSELPDIVIERFSAQVDLWPREGKHILAQFDDKSIIVYQAFNPSIAEYAVKNQRFGGSNFSFERMSWIKTNFLWMMYRCGWASKENQERVLAVRITRAGFEEILANAFTAKLQKSEGLENDKIMVRLQWDPDHSPTYDKLPRRAIQLGLKGEILKKYGTEWVVSISDISDFVKEQKRILDEKGPEEIKTPKERLYTLADHSISARIGLDSVKKQEEPNAVGFS</sequence>
<dbReference type="Pfam" id="PF14124">
    <property type="entry name" value="DUF4291"/>
    <property type="match status" value="1"/>
</dbReference>
<evidence type="ECO:0000313" key="2">
    <source>
        <dbReference type="Proteomes" id="UP001634394"/>
    </source>
</evidence>
<dbReference type="Proteomes" id="UP001634394">
    <property type="component" value="Unassembled WGS sequence"/>
</dbReference>
<dbReference type="PANTHER" id="PTHR38567:SF1">
    <property type="entry name" value="DUF4291 DOMAIN-CONTAINING PROTEIN"/>
    <property type="match status" value="1"/>
</dbReference>
<protein>
    <recommendedName>
        <fullName evidence="3">DUF4291 domain-containing protein</fullName>
    </recommendedName>
</protein>
<organism evidence="1 2">
    <name type="scientific">Sinanodonta woodiana</name>
    <name type="common">Chinese pond mussel</name>
    <name type="synonym">Anodonta woodiana</name>
    <dbReference type="NCBI Taxonomy" id="1069815"/>
    <lineage>
        <taxon>Eukaryota</taxon>
        <taxon>Metazoa</taxon>
        <taxon>Spiralia</taxon>
        <taxon>Lophotrochozoa</taxon>
        <taxon>Mollusca</taxon>
        <taxon>Bivalvia</taxon>
        <taxon>Autobranchia</taxon>
        <taxon>Heteroconchia</taxon>
        <taxon>Palaeoheterodonta</taxon>
        <taxon>Unionida</taxon>
        <taxon>Unionoidea</taxon>
        <taxon>Unionidae</taxon>
        <taxon>Unioninae</taxon>
        <taxon>Sinanodonta</taxon>
    </lineage>
</organism>
<dbReference type="EMBL" id="JBJQND010000013">
    <property type="protein sequence ID" value="KAL3858111.1"/>
    <property type="molecule type" value="Genomic_DNA"/>
</dbReference>
<comment type="caution">
    <text evidence="1">The sequence shown here is derived from an EMBL/GenBank/DDBJ whole genome shotgun (WGS) entry which is preliminary data.</text>
</comment>
<keyword evidence="2" id="KW-1185">Reference proteome</keyword>
<proteinExistence type="predicted"/>
<name>A0ABD3V959_SINWO</name>
<reference evidence="1 2" key="1">
    <citation type="submission" date="2024-11" db="EMBL/GenBank/DDBJ databases">
        <title>Chromosome-level genome assembly of the freshwater bivalve Anodonta woodiana.</title>
        <authorList>
            <person name="Chen X."/>
        </authorList>
    </citation>
    <scope>NUCLEOTIDE SEQUENCE [LARGE SCALE GENOMIC DNA]</scope>
    <source>
        <strain evidence="1">MN2024</strain>
        <tissue evidence="1">Gills</tissue>
    </source>
</reference>
<dbReference type="InterPro" id="IPR025633">
    <property type="entry name" value="DUF4291"/>
</dbReference>
<dbReference type="AlphaFoldDB" id="A0ABD3V959"/>